<dbReference type="InterPro" id="IPR001173">
    <property type="entry name" value="Glyco_trans_2-like"/>
</dbReference>
<evidence type="ECO:0000259" key="1">
    <source>
        <dbReference type="Pfam" id="PF00535"/>
    </source>
</evidence>
<sequence>MSSLPLITVLIPVYNVEAYVEEAINSICNQSYKNLEIIIVDDCSTDNTFSICQKLKKQYKRIKLFRNSKNLKIVKTLNFALSKANGDYIARMDGDDISYPDSLKNKLEFLLENQNFSLVGSHVKTIDENGNIIGSSRFPIEWENILKVFKYSSPVLHIWLAKKEVYTVLKGYREVPGVEDYDFLLRMISSGFYFTNIDKFDYAVRIRSGNTNSTMGFNQRIMSNYVLGLYNSRCKLGFDEFSETNVKNYLEEFKDHKINYEISNIYLNKSIDYRSKRKYFMMFIFLFLAMSKSKFQIDYILKRTFLKIISR</sequence>
<name>A0A3F3MMA3_ACIBA</name>
<evidence type="ECO:0000313" key="2">
    <source>
        <dbReference type="EMBL" id="PZM07255.1"/>
    </source>
</evidence>
<dbReference type="EMBL" id="QKWF01000333">
    <property type="protein sequence ID" value="PZM07255.1"/>
    <property type="molecule type" value="Genomic_DNA"/>
</dbReference>
<dbReference type="RefSeq" id="WP_111034640.1">
    <property type="nucleotide sequence ID" value="NZ_QKWF01000333.1"/>
</dbReference>
<feature type="domain" description="Glycosyltransferase 2-like" evidence="1">
    <location>
        <begin position="8"/>
        <end position="144"/>
    </location>
</feature>
<dbReference type="InterPro" id="IPR029044">
    <property type="entry name" value="Nucleotide-diphossugar_trans"/>
</dbReference>
<accession>A0A3F3MMA3</accession>
<keyword evidence="2" id="KW-0808">Transferase</keyword>
<dbReference type="Pfam" id="PF00535">
    <property type="entry name" value="Glycos_transf_2"/>
    <property type="match status" value="1"/>
</dbReference>
<proteinExistence type="predicted"/>
<dbReference type="AlphaFoldDB" id="A0A3F3MMA3"/>
<dbReference type="Proteomes" id="UP000248662">
    <property type="component" value="Unassembled WGS sequence"/>
</dbReference>
<organism evidence="2 3">
    <name type="scientific">Acinetobacter baumannii</name>
    <dbReference type="NCBI Taxonomy" id="470"/>
    <lineage>
        <taxon>Bacteria</taxon>
        <taxon>Pseudomonadati</taxon>
        <taxon>Pseudomonadota</taxon>
        <taxon>Gammaproteobacteria</taxon>
        <taxon>Moraxellales</taxon>
        <taxon>Moraxellaceae</taxon>
        <taxon>Acinetobacter</taxon>
        <taxon>Acinetobacter calcoaceticus/baumannii complex</taxon>
    </lineage>
</organism>
<protein>
    <submittedName>
        <fullName evidence="2">Glycosyltransferase family 2 protein</fullName>
    </submittedName>
</protein>
<gene>
    <name evidence="2" type="ORF">DOL94_18865</name>
</gene>
<dbReference type="PANTHER" id="PTHR22916:SF3">
    <property type="entry name" value="UDP-GLCNAC:BETAGAL BETA-1,3-N-ACETYLGLUCOSAMINYLTRANSFERASE-LIKE PROTEIN 1"/>
    <property type="match status" value="1"/>
</dbReference>
<reference evidence="2 3" key="1">
    <citation type="submission" date="2018-06" db="EMBL/GenBank/DDBJ databases">
        <title>Carbapenemase-producing Acinetobacter spp. from environmental sources in an hospital from French Polynesia.</title>
        <authorList>
            <person name="Bonnin R.A."/>
            <person name="Levy M."/>
            <person name="Cuzon G."/>
            <person name="Dortet L."/>
            <person name="Naas T."/>
        </authorList>
    </citation>
    <scope>NUCLEOTIDE SEQUENCE [LARGE SCALE GENOMIC DNA]</scope>
    <source>
        <strain evidence="2 3">R10</strain>
    </source>
</reference>
<dbReference type="PANTHER" id="PTHR22916">
    <property type="entry name" value="GLYCOSYLTRANSFERASE"/>
    <property type="match status" value="1"/>
</dbReference>
<dbReference type="SUPFAM" id="SSF53448">
    <property type="entry name" value="Nucleotide-diphospho-sugar transferases"/>
    <property type="match status" value="1"/>
</dbReference>
<dbReference type="Gene3D" id="3.90.550.10">
    <property type="entry name" value="Spore Coat Polysaccharide Biosynthesis Protein SpsA, Chain A"/>
    <property type="match status" value="1"/>
</dbReference>
<dbReference type="GO" id="GO:0016758">
    <property type="term" value="F:hexosyltransferase activity"/>
    <property type="evidence" value="ECO:0007669"/>
    <property type="project" value="UniProtKB-ARBA"/>
</dbReference>
<evidence type="ECO:0000313" key="3">
    <source>
        <dbReference type="Proteomes" id="UP000248662"/>
    </source>
</evidence>
<comment type="caution">
    <text evidence="2">The sequence shown here is derived from an EMBL/GenBank/DDBJ whole genome shotgun (WGS) entry which is preliminary data.</text>
</comment>